<evidence type="ECO:0000313" key="1">
    <source>
        <dbReference type="EMBL" id="KKR00555.1"/>
    </source>
</evidence>
<evidence type="ECO:0000313" key="2">
    <source>
        <dbReference type="Proteomes" id="UP000033881"/>
    </source>
</evidence>
<dbReference type="EMBL" id="LBWB01000011">
    <property type="protein sequence ID" value="KKR00555.1"/>
    <property type="molecule type" value="Genomic_DNA"/>
</dbReference>
<dbReference type="STRING" id="1618574.UT24_C0011G0008"/>
<accession>A0A0G0PQX2</accession>
<dbReference type="Proteomes" id="UP000033881">
    <property type="component" value="Unassembled WGS sequence"/>
</dbReference>
<dbReference type="AlphaFoldDB" id="A0A0G0PQX2"/>
<organism evidence="1 2">
    <name type="scientific">Candidatus Woesebacteria bacterium GW2011_GWB1_39_12</name>
    <dbReference type="NCBI Taxonomy" id="1618574"/>
    <lineage>
        <taxon>Bacteria</taxon>
        <taxon>Candidatus Woeseibacteriota</taxon>
    </lineage>
</organism>
<proteinExistence type="predicted"/>
<sequence>MTHTPWGEIGDFCSDTNTYHVGKFRRWMYYVFNTRSTHGKMLYAPSGDAEYSPRASERYLGNLCTDISNLKDLVAAKFVFEKDCIGVSFFKPNFFEGLMREMNEKDRNIWINMTNRGPFVLWSSTPLMDKFRDKLVELGNTIGPRSAIHLIDIFDQVYSNCTDHITNRDTPDVEYLLGETK</sequence>
<name>A0A0G0PQX2_9BACT</name>
<comment type="caution">
    <text evidence="1">The sequence shown here is derived from an EMBL/GenBank/DDBJ whole genome shotgun (WGS) entry which is preliminary data.</text>
</comment>
<protein>
    <submittedName>
        <fullName evidence="1">Uncharacterized protein</fullName>
    </submittedName>
</protein>
<reference evidence="1 2" key="1">
    <citation type="journal article" date="2015" name="Nature">
        <title>rRNA introns, odd ribosomes, and small enigmatic genomes across a large radiation of phyla.</title>
        <authorList>
            <person name="Brown C.T."/>
            <person name="Hug L.A."/>
            <person name="Thomas B.C."/>
            <person name="Sharon I."/>
            <person name="Castelle C.J."/>
            <person name="Singh A."/>
            <person name="Wilkins M.J."/>
            <person name="Williams K.H."/>
            <person name="Banfield J.F."/>
        </authorList>
    </citation>
    <scope>NUCLEOTIDE SEQUENCE [LARGE SCALE GENOMIC DNA]</scope>
</reference>
<gene>
    <name evidence="1" type="ORF">UT24_C0011G0008</name>
</gene>